<gene>
    <name evidence="2" type="ORF">B0T24DRAFT_694860</name>
</gene>
<feature type="region of interest" description="Disordered" evidence="1">
    <location>
        <begin position="214"/>
        <end position="240"/>
    </location>
</feature>
<dbReference type="EMBL" id="JAULSN010000002">
    <property type="protein sequence ID" value="KAK3379251.1"/>
    <property type="molecule type" value="Genomic_DNA"/>
</dbReference>
<accession>A0AAE0KM84</accession>
<keyword evidence="3" id="KW-1185">Reference proteome</keyword>
<proteinExistence type="predicted"/>
<reference evidence="2" key="1">
    <citation type="journal article" date="2023" name="Mol. Phylogenet. Evol.">
        <title>Genome-scale phylogeny and comparative genomics of the fungal order Sordariales.</title>
        <authorList>
            <person name="Hensen N."/>
            <person name="Bonometti L."/>
            <person name="Westerberg I."/>
            <person name="Brannstrom I.O."/>
            <person name="Guillou S."/>
            <person name="Cros-Aarteil S."/>
            <person name="Calhoun S."/>
            <person name="Haridas S."/>
            <person name="Kuo A."/>
            <person name="Mondo S."/>
            <person name="Pangilinan J."/>
            <person name="Riley R."/>
            <person name="LaButti K."/>
            <person name="Andreopoulos B."/>
            <person name="Lipzen A."/>
            <person name="Chen C."/>
            <person name="Yan M."/>
            <person name="Daum C."/>
            <person name="Ng V."/>
            <person name="Clum A."/>
            <person name="Steindorff A."/>
            <person name="Ohm R.A."/>
            <person name="Martin F."/>
            <person name="Silar P."/>
            <person name="Natvig D.O."/>
            <person name="Lalanne C."/>
            <person name="Gautier V."/>
            <person name="Ament-Velasquez S.L."/>
            <person name="Kruys A."/>
            <person name="Hutchinson M.I."/>
            <person name="Powell A.J."/>
            <person name="Barry K."/>
            <person name="Miller A.N."/>
            <person name="Grigoriev I.V."/>
            <person name="Debuchy R."/>
            <person name="Gladieux P."/>
            <person name="Hiltunen Thoren M."/>
            <person name="Johannesson H."/>
        </authorList>
    </citation>
    <scope>NUCLEOTIDE SEQUENCE</scope>
    <source>
        <strain evidence="2">CBS 958.72</strain>
    </source>
</reference>
<feature type="region of interest" description="Disordered" evidence="1">
    <location>
        <begin position="254"/>
        <end position="338"/>
    </location>
</feature>
<feature type="compositionally biased region" description="Basic and acidic residues" evidence="1">
    <location>
        <begin position="219"/>
        <end position="240"/>
    </location>
</feature>
<evidence type="ECO:0000313" key="3">
    <source>
        <dbReference type="Proteomes" id="UP001287356"/>
    </source>
</evidence>
<dbReference type="Proteomes" id="UP001287356">
    <property type="component" value="Unassembled WGS sequence"/>
</dbReference>
<comment type="caution">
    <text evidence="2">The sequence shown here is derived from an EMBL/GenBank/DDBJ whole genome shotgun (WGS) entry which is preliminary data.</text>
</comment>
<feature type="compositionally biased region" description="Basic and acidic residues" evidence="1">
    <location>
        <begin position="314"/>
        <end position="324"/>
    </location>
</feature>
<feature type="compositionally biased region" description="Low complexity" evidence="1">
    <location>
        <begin position="291"/>
        <end position="300"/>
    </location>
</feature>
<evidence type="ECO:0000313" key="2">
    <source>
        <dbReference type="EMBL" id="KAK3379251.1"/>
    </source>
</evidence>
<organism evidence="2 3">
    <name type="scientific">Lasiosphaeria ovina</name>
    <dbReference type="NCBI Taxonomy" id="92902"/>
    <lineage>
        <taxon>Eukaryota</taxon>
        <taxon>Fungi</taxon>
        <taxon>Dikarya</taxon>
        <taxon>Ascomycota</taxon>
        <taxon>Pezizomycotina</taxon>
        <taxon>Sordariomycetes</taxon>
        <taxon>Sordariomycetidae</taxon>
        <taxon>Sordariales</taxon>
        <taxon>Lasiosphaeriaceae</taxon>
        <taxon>Lasiosphaeria</taxon>
    </lineage>
</organism>
<dbReference type="AlphaFoldDB" id="A0AAE0KM84"/>
<reference evidence="2" key="2">
    <citation type="submission" date="2023-06" db="EMBL/GenBank/DDBJ databases">
        <authorList>
            <consortium name="Lawrence Berkeley National Laboratory"/>
            <person name="Haridas S."/>
            <person name="Hensen N."/>
            <person name="Bonometti L."/>
            <person name="Westerberg I."/>
            <person name="Brannstrom I.O."/>
            <person name="Guillou S."/>
            <person name="Cros-Aarteil S."/>
            <person name="Calhoun S."/>
            <person name="Kuo A."/>
            <person name="Mondo S."/>
            <person name="Pangilinan J."/>
            <person name="Riley R."/>
            <person name="Labutti K."/>
            <person name="Andreopoulos B."/>
            <person name="Lipzen A."/>
            <person name="Chen C."/>
            <person name="Yanf M."/>
            <person name="Daum C."/>
            <person name="Ng V."/>
            <person name="Clum A."/>
            <person name="Steindorff A."/>
            <person name="Ohm R."/>
            <person name="Martin F."/>
            <person name="Silar P."/>
            <person name="Natvig D."/>
            <person name="Lalanne C."/>
            <person name="Gautier V."/>
            <person name="Ament-Velasquez S.L."/>
            <person name="Kruys A."/>
            <person name="Hutchinson M.I."/>
            <person name="Powell A.J."/>
            <person name="Barry K."/>
            <person name="Miller A.N."/>
            <person name="Grigoriev I.V."/>
            <person name="Debuchy R."/>
            <person name="Gladieux P."/>
            <person name="Thoren M.H."/>
            <person name="Johannesson H."/>
        </authorList>
    </citation>
    <scope>NUCLEOTIDE SEQUENCE</scope>
    <source>
        <strain evidence="2">CBS 958.72</strain>
    </source>
</reference>
<name>A0AAE0KM84_9PEZI</name>
<evidence type="ECO:0000256" key="1">
    <source>
        <dbReference type="SAM" id="MobiDB-lite"/>
    </source>
</evidence>
<protein>
    <submittedName>
        <fullName evidence="2">Uncharacterized protein</fullName>
    </submittedName>
</protein>
<sequence length="338" mass="38275">MSGSGEDMSKASKLRQLYEPSHNQTQAHSAELAPKERQLIDQGLGTNLGAAAARRGKETGPPLVPARLTASRNVVRLESRIEEAQKQTVERKDEHRRCEKQVEDLQQKLADVEATARKNLVELDKFCEATESRLQQEVDELRGLLKDAKQAEKNYRILYEESRKCEEQLEDELRDARKALRRSEEAADFREASLRKEVRDQAEQLNTLAAEVRAQNASRQRDHLRDHSEPHTPLHNGDRLDGRAIVPLRLQTQQYSPPPNAFELESPSASRAVATESPGREASSKRRHSSSRSSRASGSKSPEEPKRSPRRKELKSEKNSEPKLVRSRAIRTLVSTMT</sequence>
<feature type="region of interest" description="Disordered" evidence="1">
    <location>
        <begin position="1"/>
        <end position="68"/>
    </location>
</feature>